<proteinExistence type="inferred from homology"/>
<dbReference type="PANTHER" id="PTHR30506">
    <property type="entry name" value="INNER MEMBRANE PROTEIN"/>
    <property type="match status" value="1"/>
</dbReference>
<evidence type="ECO:0000256" key="7">
    <source>
        <dbReference type="SAM" id="Phobius"/>
    </source>
</evidence>
<feature type="transmembrane region" description="Helical" evidence="7">
    <location>
        <begin position="6"/>
        <end position="29"/>
    </location>
</feature>
<feature type="domain" description="Glycine transporter" evidence="8">
    <location>
        <begin position="12"/>
        <end position="85"/>
    </location>
</feature>
<protein>
    <submittedName>
        <fullName evidence="9">Uncharacterized membrane protein YeiH</fullName>
    </submittedName>
</protein>
<dbReference type="EMBL" id="FXTH01000018">
    <property type="protein sequence ID" value="SMO86062.1"/>
    <property type="molecule type" value="Genomic_DNA"/>
</dbReference>
<accession>A0A521EQ83</accession>
<reference evidence="9 10" key="1">
    <citation type="submission" date="2017-05" db="EMBL/GenBank/DDBJ databases">
        <authorList>
            <person name="Varghese N."/>
            <person name="Submissions S."/>
        </authorList>
    </citation>
    <scope>NUCLEOTIDE SEQUENCE [LARGE SCALE GENOMIC DNA]</scope>
    <source>
        <strain evidence="9 10">DSM 21194</strain>
    </source>
</reference>
<feature type="transmembrane region" description="Helical" evidence="7">
    <location>
        <begin position="155"/>
        <end position="172"/>
    </location>
</feature>
<dbReference type="PANTHER" id="PTHR30506:SF3">
    <property type="entry name" value="UPF0126 INNER MEMBRANE PROTEIN YADS-RELATED"/>
    <property type="match status" value="1"/>
</dbReference>
<evidence type="ECO:0000259" key="8">
    <source>
        <dbReference type="Pfam" id="PF03458"/>
    </source>
</evidence>
<feature type="transmembrane region" description="Helical" evidence="7">
    <location>
        <begin position="95"/>
        <end position="116"/>
    </location>
</feature>
<dbReference type="GO" id="GO:0005886">
    <property type="term" value="C:plasma membrane"/>
    <property type="evidence" value="ECO:0007669"/>
    <property type="project" value="UniProtKB-SubCell"/>
</dbReference>
<evidence type="ECO:0000313" key="10">
    <source>
        <dbReference type="Proteomes" id="UP000317593"/>
    </source>
</evidence>
<evidence type="ECO:0000313" key="9">
    <source>
        <dbReference type="EMBL" id="SMO86062.1"/>
    </source>
</evidence>
<comment type="similarity">
    <text evidence="2">Belongs to the UPF0126 family.</text>
</comment>
<dbReference type="Proteomes" id="UP000317593">
    <property type="component" value="Unassembled WGS sequence"/>
</dbReference>
<dbReference type="AlphaFoldDB" id="A0A521EQ83"/>
<gene>
    <name evidence="9" type="ORF">SAMN06265218_11815</name>
</gene>
<feature type="domain" description="Glycine transporter" evidence="8">
    <location>
        <begin position="98"/>
        <end position="170"/>
    </location>
</feature>
<feature type="transmembrane region" description="Helical" evidence="7">
    <location>
        <begin position="178"/>
        <end position="198"/>
    </location>
</feature>
<evidence type="ECO:0000256" key="2">
    <source>
        <dbReference type="ARBA" id="ARBA00008193"/>
    </source>
</evidence>
<evidence type="ECO:0000256" key="6">
    <source>
        <dbReference type="ARBA" id="ARBA00023136"/>
    </source>
</evidence>
<keyword evidence="3" id="KW-1003">Cell membrane</keyword>
<evidence type="ECO:0000256" key="3">
    <source>
        <dbReference type="ARBA" id="ARBA00022475"/>
    </source>
</evidence>
<dbReference type="InterPro" id="IPR005115">
    <property type="entry name" value="Gly_transporter"/>
</dbReference>
<dbReference type="Pfam" id="PF03458">
    <property type="entry name" value="Gly_transporter"/>
    <property type="match status" value="2"/>
</dbReference>
<keyword evidence="5 7" id="KW-1133">Transmembrane helix</keyword>
<dbReference type="OrthoDB" id="9791874at2"/>
<feature type="transmembrane region" description="Helical" evidence="7">
    <location>
        <begin position="65"/>
        <end position="83"/>
    </location>
</feature>
<comment type="subcellular location">
    <subcellularLocation>
        <location evidence="1">Cell membrane</location>
        <topology evidence="1">Multi-pass membrane protein</topology>
    </subcellularLocation>
</comment>
<sequence>MIEFSGSQFITIAEILGTFAFAVSGATAAIQHRYDLFGILVLAFVTAIGGGTIRDLMVGNLPVSWLTNSLAIWSVIAGFILTVTLRSRMRKVQSWIFFFDAVGLGLFTVMGVQVGLRADMSNGIAIALGTITGCFGGVVRDVLSGSRPLIFRKEIYATASIIGGLIYIVLLKRFGSSIAIQAIAIFSTIALRFISYHYQIGLPQFNYRSDDIKSSP</sequence>
<keyword evidence="4 7" id="KW-0812">Transmembrane</keyword>
<evidence type="ECO:0000256" key="1">
    <source>
        <dbReference type="ARBA" id="ARBA00004651"/>
    </source>
</evidence>
<dbReference type="RefSeq" id="WP_142715674.1">
    <property type="nucleotide sequence ID" value="NZ_FXTH01000018.1"/>
</dbReference>
<keyword evidence="6 7" id="KW-0472">Membrane</keyword>
<name>A0A521EQ83_9BACT</name>
<keyword evidence="10" id="KW-1185">Reference proteome</keyword>
<feature type="transmembrane region" description="Helical" evidence="7">
    <location>
        <begin position="36"/>
        <end position="53"/>
    </location>
</feature>
<organism evidence="9 10">
    <name type="scientific">Fodinibius sediminis</name>
    <dbReference type="NCBI Taxonomy" id="1214077"/>
    <lineage>
        <taxon>Bacteria</taxon>
        <taxon>Pseudomonadati</taxon>
        <taxon>Balneolota</taxon>
        <taxon>Balneolia</taxon>
        <taxon>Balneolales</taxon>
        <taxon>Balneolaceae</taxon>
        <taxon>Fodinibius</taxon>
    </lineage>
</organism>
<evidence type="ECO:0000256" key="4">
    <source>
        <dbReference type="ARBA" id="ARBA00022692"/>
    </source>
</evidence>
<evidence type="ECO:0000256" key="5">
    <source>
        <dbReference type="ARBA" id="ARBA00022989"/>
    </source>
</evidence>